<evidence type="ECO:0000313" key="10">
    <source>
        <dbReference type="EMBL" id="TCV10436.1"/>
    </source>
</evidence>
<dbReference type="SUPFAM" id="SSF49464">
    <property type="entry name" value="Carboxypeptidase regulatory domain-like"/>
    <property type="match status" value="1"/>
</dbReference>
<dbReference type="InterPro" id="IPR008969">
    <property type="entry name" value="CarboxyPept-like_regulatory"/>
</dbReference>
<proteinExistence type="inferred from homology"/>
<dbReference type="InterPro" id="IPR036942">
    <property type="entry name" value="Beta-barrel_TonB_sf"/>
</dbReference>
<accession>A0A4R3VUA6</accession>
<gene>
    <name evidence="10" type="ORF">EDC17_10339</name>
</gene>
<keyword evidence="3 7" id="KW-1134">Transmembrane beta strand</keyword>
<dbReference type="PROSITE" id="PS52016">
    <property type="entry name" value="TONB_DEPENDENT_REC_3"/>
    <property type="match status" value="1"/>
</dbReference>
<feature type="chain" id="PRO_5020309601" evidence="8">
    <location>
        <begin position="26"/>
        <end position="1069"/>
    </location>
</feature>
<sequence>MNNLKLCSLILSIFLLQFSVSNSFAQTGRIRIWGEVKDAQSSQFIEGVSIKLKKSLSQTQTDAQGSYYLLLRYPVDTIIFSKVGFQEVAIEVKDAMELPLIVQMKSSNVLIDEVIIESGLQRIPKERATGSYEFIDSATWNQRIGKDVISRIDGLVSGLQTNKQNPADPTLEIRGISSLGYESMKPLIILDNFPYEGRLESLNPNDVESISILKDAAASSIWGARAGNGVIVIKSKAASKGERVSTNFTINSTVSPRPNLFTANHMSVDSYIEMEKFLYEKGYYSSRFNMNNGQVIPQVAELLESNRLGLISEQDLNKELARLEQVDYRDDFQKYLYQPSINQQYFSTVSGSNKTHSYIISAGYDDGKEHLQGNQNKRFNLRADNAIRFSENLSIDLGIRLALQTSQNNSPGGYGNYPRISGYNSLASENNTPVPLDIHYRGIFTDTIGQGKLLDWKYRPLDELRLSDNENKLKDVIINFGVNYKWDFGLAALVKIQQQFGENQLRQIHHKDSYFARNLINTFSQEQNGSIHYIIPIGGIKNTINNYNSANNIRAQLEFNNTYGDHQINSLIGAEVRESKRESLSDIKYGYDSEKLTHVNIDPTTMYPSLYNLFGYSYIPYGSNSNKFLNRFISVFGNAAYTYKSRYTVTGSIRKDASNLFGVNTNQKWNPLWSLGGLWHLAKEPYFNIPSVNKFSLRATYGYSGNIPVNATALTQIDYYGQNNSAINQNYATIAMGPNPTLRWETVKTINFGVDFDLFKNSRITGSIEYYRKESTDIFNSTRLDPIVGMTIQPKNSASMKGYGTDVNLSVNILQKVIKWNSHLLFSYSDYKVTKNLNPPSVTGIASSGTSLFPLENYHPYLLVSYRWAGLNPLNGNPRGYLNNEISEDYYQMQSNSIEDQVIHGPAISPYFGALRNNIGWKKWNLTVGINYKFGHYFRKPTLNYTSLFQYGDSNGNQEYENRWRKEGDEKYTDVPAQIFPSDSRRDNFYAYSEINVQKADYIRLNEIRLQYQWIPQNTKSLKSIVCYTYIDNMNVFVWNANKWKIDPENIKGYRRPVTYSVGIQLNLQ</sequence>
<evidence type="ECO:0000256" key="3">
    <source>
        <dbReference type="ARBA" id="ARBA00022452"/>
    </source>
</evidence>
<keyword evidence="11" id="KW-1185">Reference proteome</keyword>
<dbReference type="GO" id="GO:0009279">
    <property type="term" value="C:cell outer membrane"/>
    <property type="evidence" value="ECO:0007669"/>
    <property type="project" value="UniProtKB-SubCell"/>
</dbReference>
<name>A0A4R3VUA6_9SPHI</name>
<dbReference type="InterPro" id="IPR023996">
    <property type="entry name" value="TonB-dep_OMP_SusC/RagA"/>
</dbReference>
<reference evidence="10 11" key="1">
    <citation type="submission" date="2019-03" db="EMBL/GenBank/DDBJ databases">
        <title>Genomic Encyclopedia of Type Strains, Phase IV (KMG-IV): sequencing the most valuable type-strain genomes for metagenomic binning, comparative biology and taxonomic classification.</title>
        <authorList>
            <person name="Goeker M."/>
        </authorList>
    </citation>
    <scope>NUCLEOTIDE SEQUENCE [LARGE SCALE GENOMIC DNA]</scope>
    <source>
        <strain evidence="10 11">DSM 22362</strain>
    </source>
</reference>
<feature type="signal peptide" evidence="8">
    <location>
        <begin position="1"/>
        <end position="25"/>
    </location>
</feature>
<dbReference type="Gene3D" id="2.40.170.20">
    <property type="entry name" value="TonB-dependent receptor, beta-barrel domain"/>
    <property type="match status" value="1"/>
</dbReference>
<keyword evidence="8" id="KW-0732">Signal</keyword>
<dbReference type="NCBIfam" id="TIGR04056">
    <property type="entry name" value="OMP_RagA_SusC"/>
    <property type="match status" value="1"/>
</dbReference>
<dbReference type="NCBIfam" id="TIGR04057">
    <property type="entry name" value="SusC_RagA_signa"/>
    <property type="match status" value="1"/>
</dbReference>
<keyword evidence="4 7" id="KW-0812">Transmembrane</keyword>
<evidence type="ECO:0000256" key="2">
    <source>
        <dbReference type="ARBA" id="ARBA00022448"/>
    </source>
</evidence>
<dbReference type="SUPFAM" id="SSF56935">
    <property type="entry name" value="Porins"/>
    <property type="match status" value="1"/>
</dbReference>
<dbReference type="Pfam" id="PF07715">
    <property type="entry name" value="Plug"/>
    <property type="match status" value="1"/>
</dbReference>
<dbReference type="InterPro" id="IPR037066">
    <property type="entry name" value="Plug_dom_sf"/>
</dbReference>
<dbReference type="OrthoDB" id="9768177at2"/>
<dbReference type="InterPro" id="IPR039426">
    <property type="entry name" value="TonB-dep_rcpt-like"/>
</dbReference>
<keyword evidence="6 7" id="KW-0998">Cell outer membrane</keyword>
<feature type="domain" description="TonB-dependent receptor plug" evidence="9">
    <location>
        <begin position="126"/>
        <end position="230"/>
    </location>
</feature>
<dbReference type="Gene3D" id="2.170.130.10">
    <property type="entry name" value="TonB-dependent receptor, plug domain"/>
    <property type="match status" value="1"/>
</dbReference>
<keyword evidence="5 7" id="KW-0472">Membrane</keyword>
<evidence type="ECO:0000256" key="5">
    <source>
        <dbReference type="ARBA" id="ARBA00023136"/>
    </source>
</evidence>
<comment type="similarity">
    <text evidence="7">Belongs to the TonB-dependent receptor family.</text>
</comment>
<comment type="subcellular location">
    <subcellularLocation>
        <location evidence="1 7">Cell outer membrane</location>
        <topology evidence="1 7">Multi-pass membrane protein</topology>
    </subcellularLocation>
</comment>
<organism evidence="10 11">
    <name type="scientific">Sphingobacterium alimentarium</name>
    <dbReference type="NCBI Taxonomy" id="797292"/>
    <lineage>
        <taxon>Bacteria</taxon>
        <taxon>Pseudomonadati</taxon>
        <taxon>Bacteroidota</taxon>
        <taxon>Sphingobacteriia</taxon>
        <taxon>Sphingobacteriales</taxon>
        <taxon>Sphingobacteriaceae</taxon>
        <taxon>Sphingobacterium</taxon>
    </lineage>
</organism>
<dbReference type="RefSeq" id="WP_132778247.1">
    <property type="nucleotide sequence ID" value="NZ_SMBZ01000033.1"/>
</dbReference>
<dbReference type="Proteomes" id="UP000295197">
    <property type="component" value="Unassembled WGS sequence"/>
</dbReference>
<dbReference type="Pfam" id="PF13715">
    <property type="entry name" value="CarbopepD_reg_2"/>
    <property type="match status" value="1"/>
</dbReference>
<evidence type="ECO:0000256" key="4">
    <source>
        <dbReference type="ARBA" id="ARBA00022692"/>
    </source>
</evidence>
<dbReference type="InterPro" id="IPR012910">
    <property type="entry name" value="Plug_dom"/>
</dbReference>
<keyword evidence="2 7" id="KW-0813">Transport</keyword>
<dbReference type="InterPro" id="IPR023997">
    <property type="entry name" value="TonB-dep_OMP_SusC/RagA_CS"/>
</dbReference>
<protein>
    <submittedName>
        <fullName evidence="10">TonB-linked SusC/RagA family outer membrane protein</fullName>
    </submittedName>
</protein>
<comment type="caution">
    <text evidence="10">The sequence shown here is derived from an EMBL/GenBank/DDBJ whole genome shotgun (WGS) entry which is preliminary data.</text>
</comment>
<evidence type="ECO:0000313" key="11">
    <source>
        <dbReference type="Proteomes" id="UP000295197"/>
    </source>
</evidence>
<evidence type="ECO:0000256" key="6">
    <source>
        <dbReference type="ARBA" id="ARBA00023237"/>
    </source>
</evidence>
<dbReference type="EMBL" id="SMBZ01000033">
    <property type="protein sequence ID" value="TCV10436.1"/>
    <property type="molecule type" value="Genomic_DNA"/>
</dbReference>
<evidence type="ECO:0000256" key="8">
    <source>
        <dbReference type="SAM" id="SignalP"/>
    </source>
</evidence>
<evidence type="ECO:0000256" key="7">
    <source>
        <dbReference type="PROSITE-ProRule" id="PRU01360"/>
    </source>
</evidence>
<evidence type="ECO:0000256" key="1">
    <source>
        <dbReference type="ARBA" id="ARBA00004571"/>
    </source>
</evidence>
<dbReference type="Gene3D" id="2.60.40.1120">
    <property type="entry name" value="Carboxypeptidase-like, regulatory domain"/>
    <property type="match status" value="1"/>
</dbReference>
<evidence type="ECO:0000259" key="9">
    <source>
        <dbReference type="Pfam" id="PF07715"/>
    </source>
</evidence>
<dbReference type="AlphaFoldDB" id="A0A4R3VUA6"/>